<dbReference type="InterPro" id="IPR001507">
    <property type="entry name" value="ZP_dom"/>
</dbReference>
<evidence type="ECO:0000256" key="1">
    <source>
        <dbReference type="ARBA" id="ARBA00022729"/>
    </source>
</evidence>
<dbReference type="Ensembl" id="ENSNMLT00000027422.1">
    <property type="protein sequence ID" value="ENSNMLP00000024515.1"/>
    <property type="gene ID" value="ENSNMLG00000015710.1"/>
</dbReference>
<reference evidence="4" key="1">
    <citation type="submission" date="2025-08" db="UniProtKB">
        <authorList>
            <consortium name="Ensembl"/>
        </authorList>
    </citation>
    <scope>IDENTIFICATION</scope>
</reference>
<dbReference type="InterPro" id="IPR055355">
    <property type="entry name" value="ZP-C"/>
</dbReference>
<accession>A0A8C6TP40</accession>
<proteinExistence type="predicted"/>
<dbReference type="SMART" id="SM00241">
    <property type="entry name" value="ZP"/>
    <property type="match status" value="1"/>
</dbReference>
<evidence type="ECO:0000256" key="2">
    <source>
        <dbReference type="ARBA" id="ARBA00023157"/>
    </source>
</evidence>
<keyword evidence="5" id="KW-1185">Reference proteome</keyword>
<evidence type="ECO:0000313" key="5">
    <source>
        <dbReference type="Proteomes" id="UP000694523"/>
    </source>
</evidence>
<organism evidence="4 5">
    <name type="scientific">Neogobius melanostomus</name>
    <name type="common">round goby</name>
    <dbReference type="NCBI Taxonomy" id="47308"/>
    <lineage>
        <taxon>Eukaryota</taxon>
        <taxon>Metazoa</taxon>
        <taxon>Chordata</taxon>
        <taxon>Craniata</taxon>
        <taxon>Vertebrata</taxon>
        <taxon>Euteleostomi</taxon>
        <taxon>Actinopterygii</taxon>
        <taxon>Neopterygii</taxon>
        <taxon>Teleostei</taxon>
        <taxon>Neoteleostei</taxon>
        <taxon>Acanthomorphata</taxon>
        <taxon>Gobiaria</taxon>
        <taxon>Gobiiformes</taxon>
        <taxon>Gobioidei</taxon>
        <taxon>Gobiidae</taxon>
        <taxon>Benthophilinae</taxon>
        <taxon>Neogobiini</taxon>
        <taxon>Neogobius</taxon>
    </lineage>
</organism>
<feature type="domain" description="ZP" evidence="3">
    <location>
        <begin position="88"/>
        <end position="267"/>
    </location>
</feature>
<dbReference type="AlphaFoldDB" id="A0A8C6TP40"/>
<dbReference type="PANTHER" id="PTHR14002:SF22">
    <property type="entry name" value="UROMODULIN-LIKE 1"/>
    <property type="match status" value="1"/>
</dbReference>
<dbReference type="Gene3D" id="2.60.40.3210">
    <property type="entry name" value="Zona pellucida, ZP-N domain"/>
    <property type="match status" value="1"/>
</dbReference>
<evidence type="ECO:0000259" key="3">
    <source>
        <dbReference type="SMART" id="SM00241"/>
    </source>
</evidence>
<reference evidence="4" key="2">
    <citation type="submission" date="2025-09" db="UniProtKB">
        <authorList>
            <consortium name="Ensembl"/>
        </authorList>
    </citation>
    <scope>IDENTIFICATION</scope>
</reference>
<keyword evidence="1" id="KW-0732">Signal</keyword>
<dbReference type="PANTHER" id="PTHR14002">
    <property type="entry name" value="ENDOGLIN/TGF-BETA RECEPTOR TYPE III"/>
    <property type="match status" value="1"/>
</dbReference>
<dbReference type="InterPro" id="IPR042235">
    <property type="entry name" value="ZP-C_dom"/>
</dbReference>
<dbReference type="Gene3D" id="2.60.40.4100">
    <property type="entry name" value="Zona pellucida, ZP-C domain"/>
    <property type="match status" value="1"/>
</dbReference>
<dbReference type="Proteomes" id="UP000694523">
    <property type="component" value="Unplaced"/>
</dbReference>
<dbReference type="Pfam" id="PF00100">
    <property type="entry name" value="Zona_pellucida"/>
    <property type="match status" value="1"/>
</dbReference>
<name>A0A8C6TP40_9GOBI</name>
<sequence length="272" mass="29431">PHNDHCCPDNNRSNHDNHLCSFINYDQYPNHYRFLDNNPSSTTKTNTFPMTTASPATAQPSTTTTARQTLPFVVRTTNISASEAIAVKCNLGSITVTVARDFLQSSYITEAALHLGMAECGVNGGNATHAQLTVAWDECNSLLKHVVSHAVSLSSCVIGIVTLQLMNGMVHLPHNFSLSPSESVMVVVSLNTSEDKIKVVIDKCWATPTAKPSCSINPFTTVITNGNSSSSSLSVKIFSFVDLNIIYLHCQVEICVEMDSASCTPVSHRPSQ</sequence>
<evidence type="ECO:0000313" key="4">
    <source>
        <dbReference type="Ensembl" id="ENSNMLP00000024515.1"/>
    </source>
</evidence>
<keyword evidence="2" id="KW-1015">Disulfide bond</keyword>
<protein>
    <recommendedName>
        <fullName evidence="3">ZP domain-containing protein</fullName>
    </recommendedName>
</protein>